<evidence type="ECO:0000259" key="1">
    <source>
        <dbReference type="Pfam" id="PF04253"/>
    </source>
</evidence>
<feature type="domain" description="Transferrin receptor-like dimerisation" evidence="1">
    <location>
        <begin position="37"/>
        <end position="136"/>
    </location>
</feature>
<accession>E6QN78</accession>
<evidence type="ECO:0000313" key="2">
    <source>
        <dbReference type="EMBL" id="CBI08699.1"/>
    </source>
</evidence>
<dbReference type="PANTHER" id="PTHR10404:SF46">
    <property type="entry name" value="VACUOLAR PROTEIN SORTING-ASSOCIATED PROTEIN 70"/>
    <property type="match status" value="1"/>
</dbReference>
<comment type="caution">
    <text evidence="2">The sequence shown here is derived from an EMBL/GenBank/DDBJ whole genome shotgun (WGS) entry which is preliminary data.</text>
</comment>
<dbReference type="GO" id="GO:0004181">
    <property type="term" value="F:metallocarboxypeptidase activity"/>
    <property type="evidence" value="ECO:0007669"/>
    <property type="project" value="UniProtKB-EC"/>
</dbReference>
<proteinExistence type="predicted"/>
<dbReference type="InterPro" id="IPR036757">
    <property type="entry name" value="TFR-like_dimer_dom_sf"/>
</dbReference>
<dbReference type="PANTHER" id="PTHR10404">
    <property type="entry name" value="N-ACETYLATED-ALPHA-LINKED ACIDIC DIPEPTIDASE"/>
    <property type="match status" value="1"/>
</dbReference>
<reference evidence="2" key="1">
    <citation type="submission" date="2009-10" db="EMBL/GenBank/DDBJ databases">
        <title>Diversity of trophic interactions inside an arsenic-rich microbial ecosystem.</title>
        <authorList>
            <person name="Bertin P.N."/>
            <person name="Heinrich-Salmeron A."/>
            <person name="Pelletier E."/>
            <person name="Goulhen-Chollet F."/>
            <person name="Arsene-Ploetze F."/>
            <person name="Gallien S."/>
            <person name="Calteau A."/>
            <person name="Vallenet D."/>
            <person name="Casiot C."/>
            <person name="Chane-Woon-Ming B."/>
            <person name="Giloteaux L."/>
            <person name="Barakat M."/>
            <person name="Bonnefoy V."/>
            <person name="Bruneel O."/>
            <person name="Chandler M."/>
            <person name="Cleiss J."/>
            <person name="Duran R."/>
            <person name="Elbaz-Poulichet F."/>
            <person name="Fonknechten N."/>
            <person name="Lauga B."/>
            <person name="Mornico D."/>
            <person name="Ortet P."/>
            <person name="Schaeffer C."/>
            <person name="Siguier P."/>
            <person name="Alexander Thil Smith A."/>
            <person name="Van Dorsselaer A."/>
            <person name="Weissenbach J."/>
            <person name="Medigue C."/>
            <person name="Le Paslier D."/>
        </authorList>
    </citation>
    <scope>NUCLEOTIDE SEQUENCE</scope>
</reference>
<sequence length="140" mass="14893">MLPYDYVTYGQELTDYLKTASAKPAAHGLDFAFALAAAARFTQAATDIRSQQLHPPANPAALNLALRSVETAFLSSSGLPNRPWYKHAIYAPGEFTGYAAVDIPGVNEALDANNPTTAAQQLTILTNAINLAATNLESAR</sequence>
<dbReference type="Pfam" id="PF04253">
    <property type="entry name" value="TFR_dimer"/>
    <property type="match status" value="1"/>
</dbReference>
<gene>
    <name evidence="2" type="ORF">CARN6_2194</name>
</gene>
<protein>
    <submittedName>
        <fullName evidence="2">Glutamate carboxypeptidase II</fullName>
        <ecNumber evidence="2">3.4.17.21</ecNumber>
    </submittedName>
</protein>
<name>E6QN78_9ZZZZ</name>
<keyword evidence="2" id="KW-0645">Protease</keyword>
<keyword evidence="2" id="KW-0121">Carboxypeptidase</keyword>
<dbReference type="EMBL" id="CABQ01000254">
    <property type="protein sequence ID" value="CBI08699.1"/>
    <property type="molecule type" value="Genomic_DNA"/>
</dbReference>
<dbReference type="SUPFAM" id="SSF47672">
    <property type="entry name" value="Transferrin receptor-like dimerisation domain"/>
    <property type="match status" value="1"/>
</dbReference>
<keyword evidence="2" id="KW-0378">Hydrolase</keyword>
<dbReference type="InterPro" id="IPR039373">
    <property type="entry name" value="Peptidase_M28B"/>
</dbReference>
<dbReference type="EC" id="3.4.17.21" evidence="2"/>
<organism evidence="2">
    <name type="scientific">mine drainage metagenome</name>
    <dbReference type="NCBI Taxonomy" id="410659"/>
    <lineage>
        <taxon>unclassified sequences</taxon>
        <taxon>metagenomes</taxon>
        <taxon>ecological metagenomes</taxon>
    </lineage>
</organism>
<dbReference type="AlphaFoldDB" id="E6QN78"/>
<dbReference type="InterPro" id="IPR007365">
    <property type="entry name" value="TFR-like_dimer_dom"/>
</dbReference>
<dbReference type="Gene3D" id="1.20.930.40">
    <property type="entry name" value="Transferrin receptor-like, dimerisation domain"/>
    <property type="match status" value="1"/>
</dbReference>